<dbReference type="AlphaFoldDB" id="A0AAE9JHE6"/>
<organism evidence="20 21">
    <name type="scientific">Caenorhabditis briggsae</name>
    <dbReference type="NCBI Taxonomy" id="6238"/>
    <lineage>
        <taxon>Eukaryota</taxon>
        <taxon>Metazoa</taxon>
        <taxon>Ecdysozoa</taxon>
        <taxon>Nematoda</taxon>
        <taxon>Chromadorea</taxon>
        <taxon>Rhabditida</taxon>
        <taxon>Rhabditina</taxon>
        <taxon>Rhabditomorpha</taxon>
        <taxon>Rhabditoidea</taxon>
        <taxon>Rhabditidae</taxon>
        <taxon>Peloderinae</taxon>
        <taxon>Caenorhabditis</taxon>
    </lineage>
</organism>
<keyword evidence="2" id="KW-1003">Cell membrane</keyword>
<feature type="transmembrane region" description="Helical" evidence="19">
    <location>
        <begin position="127"/>
        <end position="152"/>
    </location>
</feature>
<feature type="transmembrane region" description="Helical" evidence="19">
    <location>
        <begin position="246"/>
        <end position="267"/>
    </location>
</feature>
<dbReference type="GO" id="GO:0060170">
    <property type="term" value="C:ciliary membrane"/>
    <property type="evidence" value="ECO:0007669"/>
    <property type="project" value="UniProtKB-SubCell"/>
</dbReference>
<feature type="transmembrane region" description="Helical" evidence="19">
    <location>
        <begin position="279"/>
        <end position="302"/>
    </location>
</feature>
<evidence type="ECO:0000256" key="1">
    <source>
        <dbReference type="ARBA" id="ARBA00004272"/>
    </source>
</evidence>
<feature type="transmembrane region" description="Helical" evidence="19">
    <location>
        <begin position="85"/>
        <end position="106"/>
    </location>
</feature>
<accession>A0AAE9JHE6</accession>
<keyword evidence="10" id="KW-0675">Receptor</keyword>
<evidence type="ECO:0000256" key="5">
    <source>
        <dbReference type="ARBA" id="ARBA00022692"/>
    </source>
</evidence>
<feature type="transmembrane region" description="Helical" evidence="19">
    <location>
        <begin position="200"/>
        <end position="226"/>
    </location>
</feature>
<dbReference type="PANTHER" id="PTHR22943:SF18">
    <property type="entry name" value="SEVEN TM RECEPTOR"/>
    <property type="match status" value="1"/>
</dbReference>
<gene>
    <name evidence="20" type="ORF">L5515_005826</name>
</gene>
<evidence type="ECO:0000256" key="15">
    <source>
        <dbReference type="ARBA" id="ARBA00064300"/>
    </source>
</evidence>
<comment type="similarity">
    <text evidence="14">Belongs to the nematode receptor-like protein str family.</text>
</comment>
<keyword evidence="8" id="KW-0969">Cilium</keyword>
<keyword evidence="7 19" id="KW-1133">Transmembrane helix</keyword>
<dbReference type="EMBL" id="CP092624">
    <property type="protein sequence ID" value="UMM31759.1"/>
    <property type="molecule type" value="Genomic_DNA"/>
</dbReference>
<comment type="subcellular location">
    <subcellularLocation>
        <location evidence="1">Cell projection</location>
        <location evidence="1">Cilium membrane</location>
        <topology evidence="1">Multi-pass membrane protein</topology>
    </subcellularLocation>
</comment>
<evidence type="ECO:0000256" key="13">
    <source>
        <dbReference type="ARBA" id="ARBA00054965"/>
    </source>
</evidence>
<evidence type="ECO:0000256" key="8">
    <source>
        <dbReference type="ARBA" id="ARBA00023069"/>
    </source>
</evidence>
<feature type="transmembrane region" description="Helical" evidence="19">
    <location>
        <begin position="6"/>
        <end position="30"/>
    </location>
</feature>
<dbReference type="Gene3D" id="1.20.1070.10">
    <property type="entry name" value="Rhodopsin 7-helix transmembrane proteins"/>
    <property type="match status" value="1"/>
</dbReference>
<evidence type="ECO:0000256" key="2">
    <source>
        <dbReference type="ARBA" id="ARBA00022475"/>
    </source>
</evidence>
<keyword evidence="9 19" id="KW-0472">Membrane</keyword>
<evidence type="ECO:0000256" key="12">
    <source>
        <dbReference type="ARBA" id="ARBA00023273"/>
    </source>
</evidence>
<evidence type="ECO:0000313" key="21">
    <source>
        <dbReference type="Proteomes" id="UP000829354"/>
    </source>
</evidence>
<evidence type="ECO:0000256" key="3">
    <source>
        <dbReference type="ARBA" id="ARBA00022500"/>
    </source>
</evidence>
<evidence type="ECO:0000313" key="20">
    <source>
        <dbReference type="EMBL" id="UMM31759.1"/>
    </source>
</evidence>
<dbReference type="SUPFAM" id="SSF81321">
    <property type="entry name" value="Family A G protein-coupled receptor-like"/>
    <property type="match status" value="1"/>
</dbReference>
<evidence type="ECO:0000256" key="19">
    <source>
        <dbReference type="SAM" id="Phobius"/>
    </source>
</evidence>
<dbReference type="FunFam" id="1.20.1070.10:FF:000128">
    <property type="entry name" value="Seven TM Receptor"/>
    <property type="match status" value="1"/>
</dbReference>
<keyword evidence="3" id="KW-0145">Chemotaxis</keyword>
<protein>
    <recommendedName>
        <fullName evidence="16">Serpentine receptor class r-10</fullName>
    </recommendedName>
    <alternativeName>
        <fullName evidence="17">Odorant response abnormal protein 10</fullName>
    </alternativeName>
    <alternativeName>
        <fullName evidence="18">Olfactory receptor 10</fullName>
    </alternativeName>
</protein>
<evidence type="ECO:0000256" key="9">
    <source>
        <dbReference type="ARBA" id="ARBA00023136"/>
    </source>
</evidence>
<evidence type="ECO:0000256" key="16">
    <source>
        <dbReference type="ARBA" id="ARBA00067967"/>
    </source>
</evidence>
<evidence type="ECO:0000256" key="6">
    <source>
        <dbReference type="ARBA" id="ARBA00022725"/>
    </source>
</evidence>
<dbReference type="InterPro" id="IPR019428">
    <property type="entry name" value="7TM_GPCR_serpentine_rcpt_Str"/>
</dbReference>
<keyword evidence="4" id="KW-0716">Sensory transduction</keyword>
<dbReference type="Pfam" id="PF10326">
    <property type="entry name" value="7TM_GPCR_Str"/>
    <property type="match status" value="1"/>
</dbReference>
<reference evidence="20 21" key="1">
    <citation type="submission" date="2022-04" db="EMBL/GenBank/DDBJ databases">
        <title>Chromosome-level reference genomes for two strains of Caenorhabditis briggsae: an improved platform for comparative genomics.</title>
        <authorList>
            <person name="Stevens L."/>
            <person name="Andersen E."/>
        </authorList>
    </citation>
    <scope>NUCLEOTIDE SEQUENCE [LARGE SCALE GENOMIC DNA]</scope>
    <source>
        <strain evidence="20">VX34</strain>
        <tissue evidence="20">Whole-organism</tissue>
    </source>
</reference>
<evidence type="ECO:0000256" key="14">
    <source>
        <dbReference type="ARBA" id="ARBA00061678"/>
    </source>
</evidence>
<dbReference type="PANTHER" id="PTHR22943">
    <property type="entry name" value="7-TRANSMEMBRANE DOMAIN RECEPTOR C.ELEGANS"/>
    <property type="match status" value="1"/>
</dbReference>
<proteinExistence type="inferred from homology"/>
<dbReference type="GO" id="GO:0006935">
    <property type="term" value="P:chemotaxis"/>
    <property type="evidence" value="ECO:0007669"/>
    <property type="project" value="UniProtKB-KW"/>
</dbReference>
<keyword evidence="12" id="KW-0966">Cell projection</keyword>
<keyword evidence="21" id="KW-1185">Reference proteome</keyword>
<sequence length="345" mass="39444">MSFMIYLHIIQYIGFIGAQFSNSILVYLIVTKAKKLFGTYRYVMFSFAVYFSLYAWIEILTQPIIHIKSPACVVLMESPLKYNPILGYHITCLYCGSFALVISLLAAQFSYRYVAVCRPNFLAHHEAAILCGIFIPCLVCFIAWYLFVFYGMSNSIEKQMYLKNELKTYYNEDSTKVPFIAVMYWSIDENGRKIWRFWDLMLLVACVVTICGCFAIIVFCASKIYLKMQKAGNNMSKRTIELNRQLFATLTFQTVLPLFMMYIPVSLEVTLPLLEIETGYLASFTAGSLAVYPCLEPLIAIFCIREFKKAVLCCAEKRLHTATSRYSAYQTSGGKPKIVSGNKKT</sequence>
<keyword evidence="5 19" id="KW-0812">Transmembrane</keyword>
<evidence type="ECO:0000256" key="11">
    <source>
        <dbReference type="ARBA" id="ARBA00023180"/>
    </source>
</evidence>
<comment type="function">
    <text evidence="13">An odorant receptor which affects chemotaxis to the volatile odorant diacetyl. Specifies AWA neuronal cell fate via the odr-7 pathway.</text>
</comment>
<evidence type="ECO:0000256" key="18">
    <source>
        <dbReference type="ARBA" id="ARBA00082489"/>
    </source>
</evidence>
<keyword evidence="11" id="KW-0325">Glycoprotein</keyword>
<evidence type="ECO:0000256" key="10">
    <source>
        <dbReference type="ARBA" id="ARBA00023170"/>
    </source>
</evidence>
<keyword evidence="6" id="KW-0552">Olfaction</keyword>
<dbReference type="GO" id="GO:0007608">
    <property type="term" value="P:sensory perception of smell"/>
    <property type="evidence" value="ECO:0007669"/>
    <property type="project" value="UniProtKB-KW"/>
</dbReference>
<evidence type="ECO:0000256" key="17">
    <source>
        <dbReference type="ARBA" id="ARBA00078653"/>
    </source>
</evidence>
<feature type="transmembrane region" description="Helical" evidence="19">
    <location>
        <begin position="42"/>
        <end position="65"/>
    </location>
</feature>
<comment type="subunit">
    <text evidence="15">Interacts with odr-4.</text>
</comment>
<evidence type="ECO:0000256" key="7">
    <source>
        <dbReference type="ARBA" id="ARBA00022989"/>
    </source>
</evidence>
<name>A0AAE9JHE6_CAEBR</name>
<evidence type="ECO:0000256" key="4">
    <source>
        <dbReference type="ARBA" id="ARBA00022606"/>
    </source>
</evidence>
<dbReference type="Proteomes" id="UP000829354">
    <property type="component" value="Chromosome V"/>
</dbReference>